<keyword evidence="8" id="KW-0833">Ubl conjugation pathway</keyword>
<evidence type="ECO:0000256" key="14">
    <source>
        <dbReference type="SAM" id="MobiDB-lite"/>
    </source>
</evidence>
<accession>A0AAN6TJU6</accession>
<dbReference type="PANTHER" id="PTHR15067">
    <property type="entry name" value="E3 UBIQUITIN-PROTEIN LIGASE RNF8"/>
    <property type="match status" value="1"/>
</dbReference>
<name>A0AAN6TJU6_9PEZI</name>
<dbReference type="PROSITE" id="PS50006">
    <property type="entry name" value="FHA_DOMAIN"/>
    <property type="match status" value="1"/>
</dbReference>
<dbReference type="EC" id="2.3.2.27" evidence="3"/>
<feature type="domain" description="FHA" evidence="15">
    <location>
        <begin position="220"/>
        <end position="283"/>
    </location>
</feature>
<feature type="compositionally biased region" description="Low complexity" evidence="14">
    <location>
        <begin position="82"/>
        <end position="93"/>
    </location>
</feature>
<feature type="region of interest" description="Disordered" evidence="14">
    <location>
        <begin position="1"/>
        <end position="188"/>
    </location>
</feature>
<evidence type="ECO:0000256" key="12">
    <source>
        <dbReference type="ARBA" id="ARBA00080465"/>
    </source>
</evidence>
<feature type="compositionally biased region" description="Gly residues" evidence="14">
    <location>
        <begin position="606"/>
        <end position="618"/>
    </location>
</feature>
<dbReference type="Pfam" id="PF17123">
    <property type="entry name" value="zf-RING_11"/>
    <property type="match status" value="1"/>
</dbReference>
<evidence type="ECO:0000256" key="8">
    <source>
        <dbReference type="ARBA" id="ARBA00022786"/>
    </source>
</evidence>
<evidence type="ECO:0000313" key="18">
    <source>
        <dbReference type="Proteomes" id="UP001302812"/>
    </source>
</evidence>
<keyword evidence="18" id="KW-1185">Reference proteome</keyword>
<protein>
    <recommendedName>
        <fullName evidence="3">RING-type E3 ubiquitin transferase</fullName>
        <ecNumber evidence="3">2.3.2.27</ecNumber>
    </recommendedName>
    <alternativeName>
        <fullName evidence="12">Checkpoint forkhead associated with RING domains-containing protein 1</fullName>
    </alternativeName>
</protein>
<dbReference type="FunFam" id="2.60.200.20:FF:000030">
    <property type="entry name" value="FHA domain-containing protein"/>
    <property type="match status" value="1"/>
</dbReference>
<evidence type="ECO:0000256" key="3">
    <source>
        <dbReference type="ARBA" id="ARBA00012483"/>
    </source>
</evidence>
<dbReference type="SMART" id="SM00240">
    <property type="entry name" value="FHA"/>
    <property type="match status" value="1"/>
</dbReference>
<feature type="compositionally biased region" description="Low complexity" evidence="14">
    <location>
        <begin position="23"/>
        <end position="34"/>
    </location>
</feature>
<comment type="similarity">
    <text evidence="11">Belongs to the DMA1 family.</text>
</comment>
<feature type="compositionally biased region" description="Low complexity" evidence="14">
    <location>
        <begin position="138"/>
        <end position="148"/>
    </location>
</feature>
<dbReference type="FunFam" id="3.30.40.10:FF:000426">
    <property type="entry name" value="DMA1p Ubiquitin-protein ligase (E3)"/>
    <property type="match status" value="1"/>
</dbReference>
<reference evidence="17" key="1">
    <citation type="journal article" date="2023" name="Mol. Phylogenet. Evol.">
        <title>Genome-scale phylogeny and comparative genomics of the fungal order Sordariales.</title>
        <authorList>
            <person name="Hensen N."/>
            <person name="Bonometti L."/>
            <person name="Westerberg I."/>
            <person name="Brannstrom I.O."/>
            <person name="Guillou S."/>
            <person name="Cros-Aarteil S."/>
            <person name="Calhoun S."/>
            <person name="Haridas S."/>
            <person name="Kuo A."/>
            <person name="Mondo S."/>
            <person name="Pangilinan J."/>
            <person name="Riley R."/>
            <person name="LaButti K."/>
            <person name="Andreopoulos B."/>
            <person name="Lipzen A."/>
            <person name="Chen C."/>
            <person name="Yan M."/>
            <person name="Daum C."/>
            <person name="Ng V."/>
            <person name="Clum A."/>
            <person name="Steindorff A."/>
            <person name="Ohm R.A."/>
            <person name="Martin F."/>
            <person name="Silar P."/>
            <person name="Natvig D.O."/>
            <person name="Lalanne C."/>
            <person name="Gautier V."/>
            <person name="Ament-Velasquez S.L."/>
            <person name="Kruys A."/>
            <person name="Hutchinson M.I."/>
            <person name="Powell A.J."/>
            <person name="Barry K."/>
            <person name="Miller A.N."/>
            <person name="Grigoriev I.V."/>
            <person name="Debuchy R."/>
            <person name="Gladieux P."/>
            <person name="Hiltunen Thoren M."/>
            <person name="Johannesson H."/>
        </authorList>
    </citation>
    <scope>NUCLEOTIDE SEQUENCE</scope>
    <source>
        <strain evidence="17">CBS 508.74</strain>
    </source>
</reference>
<dbReference type="GO" id="GO:0097271">
    <property type="term" value="P:protein localization to bud neck"/>
    <property type="evidence" value="ECO:0007669"/>
    <property type="project" value="UniProtKB-ARBA"/>
</dbReference>
<evidence type="ECO:0000313" key="17">
    <source>
        <dbReference type="EMBL" id="KAK4115255.1"/>
    </source>
</evidence>
<keyword evidence="9" id="KW-0862">Zinc</keyword>
<comment type="caution">
    <text evidence="17">The sequence shown here is derived from an EMBL/GenBank/DDBJ whole genome shotgun (WGS) entry which is preliminary data.</text>
</comment>
<dbReference type="Gene3D" id="2.60.200.20">
    <property type="match status" value="1"/>
</dbReference>
<dbReference type="Proteomes" id="UP001302812">
    <property type="component" value="Unassembled WGS sequence"/>
</dbReference>
<keyword evidence="4" id="KW-0963">Cytoplasm</keyword>
<evidence type="ECO:0000259" key="15">
    <source>
        <dbReference type="PROSITE" id="PS50006"/>
    </source>
</evidence>
<comment type="subcellular location">
    <subcellularLocation>
        <location evidence="2">Cytoplasm</location>
    </subcellularLocation>
</comment>
<dbReference type="InterPro" id="IPR000253">
    <property type="entry name" value="FHA_dom"/>
</dbReference>
<organism evidence="17 18">
    <name type="scientific">Canariomyces notabilis</name>
    <dbReference type="NCBI Taxonomy" id="2074819"/>
    <lineage>
        <taxon>Eukaryota</taxon>
        <taxon>Fungi</taxon>
        <taxon>Dikarya</taxon>
        <taxon>Ascomycota</taxon>
        <taxon>Pezizomycotina</taxon>
        <taxon>Sordariomycetes</taxon>
        <taxon>Sordariomycetidae</taxon>
        <taxon>Sordariales</taxon>
        <taxon>Chaetomiaceae</taxon>
        <taxon>Canariomyces</taxon>
    </lineage>
</organism>
<dbReference type="PANTHER" id="PTHR15067:SF7">
    <property type="entry name" value="E3 UBIQUITIN-PROTEIN LIGASE DMA1-RELATED"/>
    <property type="match status" value="1"/>
</dbReference>
<dbReference type="EMBL" id="MU853335">
    <property type="protein sequence ID" value="KAK4115255.1"/>
    <property type="molecule type" value="Genomic_DNA"/>
</dbReference>
<evidence type="ECO:0000256" key="1">
    <source>
        <dbReference type="ARBA" id="ARBA00000900"/>
    </source>
</evidence>
<dbReference type="GO" id="GO:0061630">
    <property type="term" value="F:ubiquitin protein ligase activity"/>
    <property type="evidence" value="ECO:0007669"/>
    <property type="project" value="UniProtKB-EC"/>
</dbReference>
<evidence type="ECO:0000256" key="13">
    <source>
        <dbReference type="PROSITE-ProRule" id="PRU00175"/>
    </source>
</evidence>
<evidence type="ECO:0000256" key="2">
    <source>
        <dbReference type="ARBA" id="ARBA00004496"/>
    </source>
</evidence>
<evidence type="ECO:0000256" key="6">
    <source>
        <dbReference type="ARBA" id="ARBA00022723"/>
    </source>
</evidence>
<reference evidence="17" key="2">
    <citation type="submission" date="2023-05" db="EMBL/GenBank/DDBJ databases">
        <authorList>
            <consortium name="Lawrence Berkeley National Laboratory"/>
            <person name="Steindorff A."/>
            <person name="Hensen N."/>
            <person name="Bonometti L."/>
            <person name="Westerberg I."/>
            <person name="Brannstrom I.O."/>
            <person name="Guillou S."/>
            <person name="Cros-Aarteil S."/>
            <person name="Calhoun S."/>
            <person name="Haridas S."/>
            <person name="Kuo A."/>
            <person name="Mondo S."/>
            <person name="Pangilinan J."/>
            <person name="Riley R."/>
            <person name="Labutti K."/>
            <person name="Andreopoulos B."/>
            <person name="Lipzen A."/>
            <person name="Chen C."/>
            <person name="Yanf M."/>
            <person name="Daum C."/>
            <person name="Ng V."/>
            <person name="Clum A."/>
            <person name="Ohm R."/>
            <person name="Martin F."/>
            <person name="Silar P."/>
            <person name="Natvig D."/>
            <person name="Lalanne C."/>
            <person name="Gautier V."/>
            <person name="Ament-Velasquez S.L."/>
            <person name="Kruys A."/>
            <person name="Hutchinson M.I."/>
            <person name="Powell A.J."/>
            <person name="Barry K."/>
            <person name="Miller A.N."/>
            <person name="Grigoriev I.V."/>
            <person name="Debuchy R."/>
            <person name="Gladieux P."/>
            <person name="Thoren M.H."/>
            <person name="Johannesson H."/>
        </authorList>
    </citation>
    <scope>NUCLEOTIDE SEQUENCE</scope>
    <source>
        <strain evidence="17">CBS 508.74</strain>
    </source>
</reference>
<dbReference type="GeneID" id="89937609"/>
<comment type="catalytic activity">
    <reaction evidence="1">
        <text>S-ubiquitinyl-[E2 ubiquitin-conjugating enzyme]-L-cysteine + [acceptor protein]-L-lysine = [E2 ubiquitin-conjugating enzyme]-L-cysteine + N(6)-ubiquitinyl-[acceptor protein]-L-lysine.</text>
        <dbReference type="EC" id="2.3.2.27"/>
    </reaction>
</comment>
<dbReference type="SUPFAM" id="SSF49879">
    <property type="entry name" value="SMAD/FHA domain"/>
    <property type="match status" value="1"/>
</dbReference>
<dbReference type="InterPro" id="IPR008984">
    <property type="entry name" value="SMAD_FHA_dom_sf"/>
</dbReference>
<dbReference type="GO" id="GO:0031578">
    <property type="term" value="P:mitotic spindle orientation checkpoint signaling"/>
    <property type="evidence" value="ECO:0007669"/>
    <property type="project" value="UniProtKB-ARBA"/>
</dbReference>
<feature type="compositionally biased region" description="Low complexity" evidence="14">
    <location>
        <begin position="58"/>
        <end position="73"/>
    </location>
</feature>
<dbReference type="Gene3D" id="3.30.40.10">
    <property type="entry name" value="Zinc/RING finger domain, C3HC4 (zinc finger)"/>
    <property type="match status" value="1"/>
</dbReference>
<dbReference type="GO" id="GO:0005829">
    <property type="term" value="C:cytosol"/>
    <property type="evidence" value="ECO:0007669"/>
    <property type="project" value="TreeGrafter"/>
</dbReference>
<sequence>MFTQSAASPTPLGPGNLPVNPISASSAPPSSSRSSRLRGLSYLRHYTQSHLLSREHSSASSTPQASSPTTSQSVIAGPAADSTTNPSSSTRTNRFSHLVPALAHPLGLQPPPSSSIARSHTAPETGTASNNDRSSGSPLLLPLTTPAPGVAENSGAGPLTGDMTRTRSATTGDAAGRQEGPSMDSLPSIRFSTFYDPRATRPSLKFNPISRTLPTGTEVIRVGRYSERDNQAEVPSNVPSAAPVGFKSKVVSRRHCEFWYEGGKWYIRDVKSSSGTFLNHIRLSPPGTESKPYPVNDGDIVQLGIDFKGGEEMIFRCVKMRLELNRGWQNKLNAFNMNTHKRLRNMTSGSANNGSAQSYSQDCSICLNSIAPCQCLFVAPCSHTWHYRCIRSLLTSPSYPIFICPNCRAAADLEAEIEDPEEWEQLDSDEGGPQQEGARLQAPSANALDAPPRKSRESVRSSSRVALSPSLPQQQQQQQQQQNSPLLRTEVPEVTMLLDDDPPAQLPLPASAPIDISASAVSLPLSSSSPNTTSNPMPIPAASAAQQRILASGSGGSDGRRGSTRTPSPTGAPVLANGHEGPITPRNDAGPWVFDGSGVRLRADGVGSGNAHGSGSGIGAVNSLEAAVTQPQQQQQQGSAGLGSGRLREDDIS</sequence>
<dbReference type="RefSeq" id="XP_064672825.1">
    <property type="nucleotide sequence ID" value="XM_064813484.1"/>
</dbReference>
<feature type="region of interest" description="Disordered" evidence="14">
    <location>
        <begin position="522"/>
        <end position="653"/>
    </location>
</feature>
<keyword evidence="6" id="KW-0479">Metal-binding</keyword>
<feature type="compositionally biased region" description="Low complexity" evidence="14">
    <location>
        <begin position="460"/>
        <end position="482"/>
    </location>
</feature>
<dbReference type="AlphaFoldDB" id="A0AAN6TJU6"/>
<keyword evidence="10" id="KW-0131">Cell cycle</keyword>
<evidence type="ECO:0000256" key="7">
    <source>
        <dbReference type="ARBA" id="ARBA00022771"/>
    </source>
</evidence>
<proteinExistence type="inferred from homology"/>
<feature type="compositionally biased region" description="Acidic residues" evidence="14">
    <location>
        <begin position="419"/>
        <end position="430"/>
    </location>
</feature>
<evidence type="ECO:0000256" key="9">
    <source>
        <dbReference type="ARBA" id="ARBA00022833"/>
    </source>
</evidence>
<keyword evidence="5" id="KW-0808">Transferase</keyword>
<dbReference type="GO" id="GO:0090337">
    <property type="term" value="P:regulation of formin-nucleated actin cable assembly"/>
    <property type="evidence" value="ECO:0007669"/>
    <property type="project" value="UniProtKB-ARBA"/>
</dbReference>
<feature type="domain" description="RING-type" evidence="16">
    <location>
        <begin position="363"/>
        <end position="408"/>
    </location>
</feature>
<evidence type="ECO:0000259" key="16">
    <source>
        <dbReference type="PROSITE" id="PS50089"/>
    </source>
</evidence>
<feature type="compositionally biased region" description="Polar residues" evidence="14">
    <location>
        <begin position="114"/>
        <end position="137"/>
    </location>
</feature>
<dbReference type="GO" id="GO:0006511">
    <property type="term" value="P:ubiquitin-dependent protein catabolic process"/>
    <property type="evidence" value="ECO:0007669"/>
    <property type="project" value="TreeGrafter"/>
</dbReference>
<dbReference type="InterPro" id="IPR013083">
    <property type="entry name" value="Znf_RING/FYVE/PHD"/>
</dbReference>
<gene>
    <name evidence="17" type="ORF">N656DRAFT_766509</name>
</gene>
<evidence type="ECO:0000256" key="5">
    <source>
        <dbReference type="ARBA" id="ARBA00022679"/>
    </source>
</evidence>
<evidence type="ECO:0000256" key="11">
    <source>
        <dbReference type="ARBA" id="ARBA00061209"/>
    </source>
</evidence>
<evidence type="ECO:0000256" key="4">
    <source>
        <dbReference type="ARBA" id="ARBA00022490"/>
    </source>
</evidence>
<dbReference type="InterPro" id="IPR001841">
    <property type="entry name" value="Znf_RING"/>
</dbReference>
<dbReference type="GO" id="GO:0032153">
    <property type="term" value="C:cell division site"/>
    <property type="evidence" value="ECO:0007669"/>
    <property type="project" value="TreeGrafter"/>
</dbReference>
<dbReference type="GO" id="GO:0051865">
    <property type="term" value="P:protein autoubiquitination"/>
    <property type="evidence" value="ECO:0007669"/>
    <property type="project" value="UniProtKB-ARBA"/>
</dbReference>
<dbReference type="SUPFAM" id="SSF57850">
    <property type="entry name" value="RING/U-box"/>
    <property type="match status" value="1"/>
</dbReference>
<dbReference type="GO" id="GO:0000921">
    <property type="term" value="P:septin ring assembly"/>
    <property type="evidence" value="ECO:0007669"/>
    <property type="project" value="UniProtKB-ARBA"/>
</dbReference>
<dbReference type="PROSITE" id="PS50089">
    <property type="entry name" value="ZF_RING_2"/>
    <property type="match status" value="1"/>
</dbReference>
<keyword evidence="7 13" id="KW-0863">Zinc-finger</keyword>
<evidence type="ECO:0000256" key="10">
    <source>
        <dbReference type="ARBA" id="ARBA00023306"/>
    </source>
</evidence>
<dbReference type="GO" id="GO:0008270">
    <property type="term" value="F:zinc ion binding"/>
    <property type="evidence" value="ECO:0007669"/>
    <property type="project" value="UniProtKB-KW"/>
</dbReference>
<dbReference type="GO" id="GO:0000132">
    <property type="term" value="P:establishment of mitotic spindle orientation"/>
    <property type="evidence" value="ECO:0007669"/>
    <property type="project" value="UniProtKB-ARBA"/>
</dbReference>
<dbReference type="Pfam" id="PF00498">
    <property type="entry name" value="FHA"/>
    <property type="match status" value="1"/>
</dbReference>
<feature type="region of interest" description="Disordered" evidence="14">
    <location>
        <begin position="419"/>
        <end position="486"/>
    </location>
</feature>
<dbReference type="GO" id="GO:0000151">
    <property type="term" value="C:ubiquitin ligase complex"/>
    <property type="evidence" value="ECO:0007669"/>
    <property type="project" value="TreeGrafter"/>
</dbReference>
<feature type="compositionally biased region" description="Low complexity" evidence="14">
    <location>
        <begin position="522"/>
        <end position="535"/>
    </location>
</feature>